<reference evidence="3 4" key="1">
    <citation type="submission" date="2019-08" db="EMBL/GenBank/DDBJ databases">
        <title>Complete genome sequence of Terriglobus albidus strain ORNL.</title>
        <authorList>
            <person name="Podar M."/>
        </authorList>
    </citation>
    <scope>NUCLEOTIDE SEQUENCE [LARGE SCALE GENOMIC DNA]</scope>
    <source>
        <strain evidence="3 4">ORNL</strain>
    </source>
</reference>
<dbReference type="InterPro" id="IPR046150">
    <property type="entry name" value="DUF6152"/>
</dbReference>
<accession>A0A5B9E4I1</accession>
<evidence type="ECO:0000256" key="1">
    <source>
        <dbReference type="SAM" id="MobiDB-lite"/>
    </source>
</evidence>
<dbReference type="Proteomes" id="UP000321820">
    <property type="component" value="Chromosome"/>
</dbReference>
<feature type="region of interest" description="Disordered" evidence="1">
    <location>
        <begin position="118"/>
        <end position="149"/>
    </location>
</feature>
<feature type="chain" id="PRO_5022989845" description="DNA-binding protein" evidence="2">
    <location>
        <begin position="23"/>
        <end position="149"/>
    </location>
</feature>
<proteinExistence type="predicted"/>
<protein>
    <recommendedName>
        <fullName evidence="5">DNA-binding protein</fullName>
    </recommendedName>
</protein>
<dbReference type="Pfam" id="PF19649">
    <property type="entry name" value="DUF6152"/>
    <property type="match status" value="1"/>
</dbReference>
<dbReference type="EMBL" id="CP042806">
    <property type="protein sequence ID" value="QEE27203.1"/>
    <property type="molecule type" value="Genomic_DNA"/>
</dbReference>
<evidence type="ECO:0008006" key="5">
    <source>
        <dbReference type="Google" id="ProtNLM"/>
    </source>
</evidence>
<organism evidence="3 4">
    <name type="scientific">Terriglobus albidus</name>
    <dbReference type="NCBI Taxonomy" id="1592106"/>
    <lineage>
        <taxon>Bacteria</taxon>
        <taxon>Pseudomonadati</taxon>
        <taxon>Acidobacteriota</taxon>
        <taxon>Terriglobia</taxon>
        <taxon>Terriglobales</taxon>
        <taxon>Acidobacteriaceae</taxon>
        <taxon>Terriglobus</taxon>
    </lineage>
</organism>
<keyword evidence="2" id="KW-0732">Signal</keyword>
<dbReference type="RefSeq" id="WP_147646396.1">
    <property type="nucleotide sequence ID" value="NZ_CP042806.1"/>
</dbReference>
<keyword evidence="4" id="KW-1185">Reference proteome</keyword>
<sequence>MKSRLLLSSLGALALASASAYAHHSFSAEFDGNKPVRLVGKLTRVEWTNPHSYFYVDITDAKGAVTNWGCEGAGPGALSRRGFKKGDLKVGDTIVVDGYRAKDGSHLIDARRVTLPDGRSIYGGTPGDGGPGDDGSVQGALPNTVKPAK</sequence>
<evidence type="ECO:0000256" key="2">
    <source>
        <dbReference type="SAM" id="SignalP"/>
    </source>
</evidence>
<evidence type="ECO:0000313" key="4">
    <source>
        <dbReference type="Proteomes" id="UP000321820"/>
    </source>
</evidence>
<evidence type="ECO:0000313" key="3">
    <source>
        <dbReference type="EMBL" id="QEE27203.1"/>
    </source>
</evidence>
<dbReference type="OrthoDB" id="8420938at2"/>
<dbReference type="KEGG" id="talb:FTW19_03750"/>
<name>A0A5B9E4I1_9BACT</name>
<gene>
    <name evidence="3" type="ORF">FTW19_03750</name>
</gene>
<feature type="compositionally biased region" description="Gly residues" evidence="1">
    <location>
        <begin position="124"/>
        <end position="133"/>
    </location>
</feature>
<dbReference type="AlphaFoldDB" id="A0A5B9E4I1"/>
<feature type="signal peptide" evidence="2">
    <location>
        <begin position="1"/>
        <end position="22"/>
    </location>
</feature>